<dbReference type="InterPro" id="IPR056246">
    <property type="entry name" value="KH_DEAH11/12_1st"/>
</dbReference>
<dbReference type="InterPro" id="IPR007502">
    <property type="entry name" value="Helicase-assoc_dom"/>
</dbReference>
<dbReference type="Pfam" id="PF07717">
    <property type="entry name" value="OB_NTP_bind"/>
    <property type="match status" value="1"/>
</dbReference>
<organism evidence="18 19">
    <name type="scientific">Camellia sinensis var. sinensis</name>
    <name type="common">China tea</name>
    <dbReference type="NCBI Taxonomy" id="542762"/>
    <lineage>
        <taxon>Eukaryota</taxon>
        <taxon>Viridiplantae</taxon>
        <taxon>Streptophyta</taxon>
        <taxon>Embryophyta</taxon>
        <taxon>Tracheophyta</taxon>
        <taxon>Spermatophyta</taxon>
        <taxon>Magnoliopsida</taxon>
        <taxon>eudicotyledons</taxon>
        <taxon>Gunneridae</taxon>
        <taxon>Pentapetalae</taxon>
        <taxon>asterids</taxon>
        <taxon>Ericales</taxon>
        <taxon>Theaceae</taxon>
        <taxon>Camellia</taxon>
    </lineage>
</organism>
<reference evidence="18 19" key="1">
    <citation type="journal article" date="2018" name="Proc. Natl. Acad. Sci. U.S.A.">
        <title>Draft genome sequence of Camellia sinensis var. sinensis provides insights into the evolution of the tea genome and tea quality.</title>
        <authorList>
            <person name="Wei C."/>
            <person name="Yang H."/>
            <person name="Wang S."/>
            <person name="Zhao J."/>
            <person name="Liu C."/>
            <person name="Gao L."/>
            <person name="Xia E."/>
            <person name="Lu Y."/>
            <person name="Tai Y."/>
            <person name="She G."/>
            <person name="Sun J."/>
            <person name="Cao H."/>
            <person name="Tong W."/>
            <person name="Gao Q."/>
            <person name="Li Y."/>
            <person name="Deng W."/>
            <person name="Jiang X."/>
            <person name="Wang W."/>
            <person name="Chen Q."/>
            <person name="Zhang S."/>
            <person name="Li H."/>
            <person name="Wu J."/>
            <person name="Wang P."/>
            <person name="Li P."/>
            <person name="Shi C."/>
            <person name="Zheng F."/>
            <person name="Jian J."/>
            <person name="Huang B."/>
            <person name="Shan D."/>
            <person name="Shi M."/>
            <person name="Fang C."/>
            <person name="Yue Y."/>
            <person name="Li F."/>
            <person name="Li D."/>
            <person name="Wei S."/>
            <person name="Han B."/>
            <person name="Jiang C."/>
            <person name="Yin Y."/>
            <person name="Xia T."/>
            <person name="Zhang Z."/>
            <person name="Bennetzen J.L."/>
            <person name="Zhao S."/>
            <person name="Wan X."/>
        </authorList>
    </citation>
    <scope>NUCLEOTIDE SEQUENCE [LARGE SCALE GENOMIC DNA]</scope>
    <source>
        <strain evidence="19">cv. Shuchazao</strain>
        <tissue evidence="18">Leaf</tissue>
    </source>
</reference>
<dbReference type="SUPFAM" id="SSF52540">
    <property type="entry name" value="P-loop containing nucleoside triphosphate hydrolases"/>
    <property type="match status" value="2"/>
</dbReference>
<protein>
    <recommendedName>
        <fullName evidence="1">RNA helicase</fullName>
        <ecNumber evidence="1">3.6.4.13</ecNumber>
    </recommendedName>
</protein>
<dbReference type="InterPro" id="IPR002464">
    <property type="entry name" value="DNA/RNA_helicase_DEAH_CS"/>
</dbReference>
<evidence type="ECO:0000256" key="5">
    <source>
        <dbReference type="ARBA" id="ARBA00022741"/>
    </source>
</evidence>
<dbReference type="GO" id="GO:0005524">
    <property type="term" value="F:ATP binding"/>
    <property type="evidence" value="ECO:0007669"/>
    <property type="project" value="UniProtKB-KW"/>
</dbReference>
<dbReference type="GO" id="GO:0016787">
    <property type="term" value="F:hydrolase activity"/>
    <property type="evidence" value="ECO:0007669"/>
    <property type="project" value="UniProtKB-KW"/>
</dbReference>
<dbReference type="Pfam" id="PF00097">
    <property type="entry name" value="zf-C3HC4"/>
    <property type="match status" value="1"/>
</dbReference>
<keyword evidence="5" id="KW-0547">Nucleotide-binding</keyword>
<feature type="domain" description="Helicase C-terminal" evidence="16">
    <location>
        <begin position="678"/>
        <end position="839"/>
    </location>
</feature>
<proteinExistence type="predicted"/>
<evidence type="ECO:0000259" key="14">
    <source>
        <dbReference type="PROSITE" id="PS50089"/>
    </source>
</evidence>
<evidence type="ECO:0000256" key="8">
    <source>
        <dbReference type="ARBA" id="ARBA00022801"/>
    </source>
</evidence>
<accession>A0A4S4EVQ4</accession>
<dbReference type="InterPro" id="IPR056247">
    <property type="entry name" value="KH_DEAH11/12_2nd"/>
</dbReference>
<dbReference type="InterPro" id="IPR018957">
    <property type="entry name" value="Znf_C3HC4_RING-type"/>
</dbReference>
<evidence type="ECO:0000256" key="9">
    <source>
        <dbReference type="ARBA" id="ARBA00022806"/>
    </source>
</evidence>
<dbReference type="FunFam" id="3.40.50.300:FF:000145">
    <property type="entry name" value="probable ATP-dependent RNA helicase DHX40"/>
    <property type="match status" value="1"/>
</dbReference>
<dbReference type="GO" id="GO:0003723">
    <property type="term" value="F:RNA binding"/>
    <property type="evidence" value="ECO:0007669"/>
    <property type="project" value="TreeGrafter"/>
</dbReference>
<evidence type="ECO:0000256" key="4">
    <source>
        <dbReference type="ARBA" id="ARBA00022737"/>
    </source>
</evidence>
<feature type="domain" description="Helicase C-terminal" evidence="16">
    <location>
        <begin position="351"/>
        <end position="526"/>
    </location>
</feature>
<dbReference type="InterPro" id="IPR001841">
    <property type="entry name" value="Znf_RING"/>
</dbReference>
<dbReference type="Proteomes" id="UP000306102">
    <property type="component" value="Unassembled WGS sequence"/>
</dbReference>
<dbReference type="InterPro" id="IPR017907">
    <property type="entry name" value="Znf_RING_CS"/>
</dbReference>
<evidence type="ECO:0000256" key="12">
    <source>
        <dbReference type="ARBA" id="ARBA00047984"/>
    </source>
</evidence>
<dbReference type="Gene3D" id="3.30.40.10">
    <property type="entry name" value="Zinc/RING finger domain, C3HC4 (zinc finger)"/>
    <property type="match status" value="1"/>
</dbReference>
<keyword evidence="6 13" id="KW-0863">Zinc-finger</keyword>
<dbReference type="Pfam" id="PF00271">
    <property type="entry name" value="Helicase_C"/>
    <property type="match status" value="2"/>
</dbReference>
<gene>
    <name evidence="18" type="ORF">TEA_005819</name>
</gene>
<dbReference type="Gene3D" id="1.20.120.1750">
    <property type="match status" value="1"/>
</dbReference>
<dbReference type="InterPro" id="IPR056244">
    <property type="entry name" value="RRM_DEAH11/12"/>
</dbReference>
<dbReference type="SMART" id="SM00847">
    <property type="entry name" value="HA2"/>
    <property type="match status" value="1"/>
</dbReference>
<evidence type="ECO:0000256" key="11">
    <source>
        <dbReference type="ARBA" id="ARBA00022840"/>
    </source>
</evidence>
<dbReference type="Pfam" id="PF24475">
    <property type="entry name" value="RBD_DEAH11"/>
    <property type="match status" value="1"/>
</dbReference>
<evidence type="ECO:0000313" key="18">
    <source>
        <dbReference type="EMBL" id="THG20712.1"/>
    </source>
</evidence>
<keyword evidence="2" id="KW-0808">Transferase</keyword>
<evidence type="ECO:0000256" key="6">
    <source>
        <dbReference type="ARBA" id="ARBA00022771"/>
    </source>
</evidence>
<dbReference type="Pfam" id="PF21010">
    <property type="entry name" value="HA2_C"/>
    <property type="match status" value="1"/>
</dbReference>
<dbReference type="PROSITE" id="PS51194">
    <property type="entry name" value="HELICASE_CTER"/>
    <property type="match status" value="2"/>
</dbReference>
<name>A0A4S4EVQ4_CAMSN</name>
<comment type="caution">
    <text evidence="18">The sequence shown here is derived from an EMBL/GenBank/DDBJ whole genome shotgun (WGS) entry which is preliminary data.</text>
</comment>
<dbReference type="STRING" id="542762.A0A4S4EVQ4"/>
<dbReference type="FunFam" id="3.40.50.300:FF:002114">
    <property type="entry name" value="ATP-dependent RNA helicase DEAH12 chloroplastic"/>
    <property type="match status" value="1"/>
</dbReference>
<evidence type="ECO:0000256" key="13">
    <source>
        <dbReference type="PROSITE-ProRule" id="PRU00175"/>
    </source>
</evidence>
<keyword evidence="19" id="KW-1185">Reference proteome</keyword>
<dbReference type="PROSITE" id="PS51192">
    <property type="entry name" value="HELICASE_ATP_BIND_1"/>
    <property type="match status" value="2"/>
</dbReference>
<dbReference type="InterPro" id="IPR056248">
    <property type="entry name" value="RBD_DEAH11/12"/>
</dbReference>
<dbReference type="PROSITE" id="PS00518">
    <property type="entry name" value="ZF_RING_1"/>
    <property type="match status" value="1"/>
</dbReference>
<dbReference type="CDD" id="cd17917">
    <property type="entry name" value="DEXHc_RHA-like"/>
    <property type="match status" value="2"/>
</dbReference>
<dbReference type="Pfam" id="PF24638">
    <property type="entry name" value="KH_DEAH11_1st"/>
    <property type="match status" value="1"/>
</dbReference>
<evidence type="ECO:0000259" key="15">
    <source>
        <dbReference type="PROSITE" id="PS51192"/>
    </source>
</evidence>
<dbReference type="Pfam" id="PF24637">
    <property type="entry name" value="RRM_DEAH11"/>
    <property type="match status" value="1"/>
</dbReference>
<dbReference type="InterPro" id="IPR001650">
    <property type="entry name" value="Helicase_C-like"/>
</dbReference>
<dbReference type="Pfam" id="PF01485">
    <property type="entry name" value="IBR"/>
    <property type="match status" value="1"/>
</dbReference>
<dbReference type="InterPro" id="IPR056245">
    <property type="entry name" value="KH_DEAH11/12"/>
</dbReference>
<dbReference type="PROSITE" id="PS50089">
    <property type="entry name" value="ZF_RING_2"/>
    <property type="match status" value="1"/>
</dbReference>
<dbReference type="InterPro" id="IPR013083">
    <property type="entry name" value="Znf_RING/FYVE/PHD"/>
</dbReference>
<evidence type="ECO:0000256" key="7">
    <source>
        <dbReference type="ARBA" id="ARBA00022786"/>
    </source>
</evidence>
<keyword evidence="10" id="KW-0862">Zinc</keyword>
<dbReference type="InterPro" id="IPR027417">
    <property type="entry name" value="P-loop_NTPase"/>
</dbReference>
<dbReference type="Gene3D" id="1.20.120.1080">
    <property type="match status" value="1"/>
</dbReference>
<dbReference type="SMART" id="SM00490">
    <property type="entry name" value="HELICc"/>
    <property type="match status" value="2"/>
</dbReference>
<evidence type="ECO:0000256" key="2">
    <source>
        <dbReference type="ARBA" id="ARBA00022679"/>
    </source>
</evidence>
<feature type="domain" description="RING-type" evidence="17">
    <location>
        <begin position="1699"/>
        <end position="1907"/>
    </location>
</feature>
<keyword evidence="3" id="KW-0479">Metal-binding</keyword>
<dbReference type="InterPro" id="IPR002867">
    <property type="entry name" value="IBR_dom"/>
</dbReference>
<dbReference type="SUPFAM" id="SSF57850">
    <property type="entry name" value="RING/U-box"/>
    <property type="match status" value="3"/>
</dbReference>
<evidence type="ECO:0000313" key="19">
    <source>
        <dbReference type="Proteomes" id="UP000306102"/>
    </source>
</evidence>
<comment type="catalytic activity">
    <reaction evidence="12">
        <text>ATP + H2O = ADP + phosphate + H(+)</text>
        <dbReference type="Rhea" id="RHEA:13065"/>
        <dbReference type="ChEBI" id="CHEBI:15377"/>
        <dbReference type="ChEBI" id="CHEBI:15378"/>
        <dbReference type="ChEBI" id="CHEBI:30616"/>
        <dbReference type="ChEBI" id="CHEBI:43474"/>
        <dbReference type="ChEBI" id="CHEBI:456216"/>
        <dbReference type="EC" id="3.6.4.13"/>
    </reaction>
</comment>
<dbReference type="InterPro" id="IPR044066">
    <property type="entry name" value="TRIAD_supradom"/>
</dbReference>
<dbReference type="Gene3D" id="3.40.50.300">
    <property type="entry name" value="P-loop containing nucleotide triphosphate hydrolases"/>
    <property type="match status" value="4"/>
</dbReference>
<dbReference type="Pfam" id="PF00270">
    <property type="entry name" value="DEAD"/>
    <property type="match status" value="2"/>
</dbReference>
<dbReference type="PROSITE" id="PS51873">
    <property type="entry name" value="TRIAD"/>
    <property type="match status" value="1"/>
</dbReference>
<keyword evidence="4" id="KW-0677">Repeat</keyword>
<feature type="domain" description="RING-type" evidence="14">
    <location>
        <begin position="1703"/>
        <end position="1746"/>
    </location>
</feature>
<dbReference type="FunFam" id="1.20.120.1750:FF:000020">
    <property type="entry name" value="ATP-dependent RNA helicase DEAH12 chloroplastic"/>
    <property type="match status" value="1"/>
</dbReference>
<dbReference type="EC" id="3.6.4.13" evidence="1"/>
<keyword evidence="9" id="KW-0347">Helicase</keyword>
<dbReference type="CDD" id="cd00590">
    <property type="entry name" value="RRM_SF"/>
    <property type="match status" value="1"/>
</dbReference>
<evidence type="ECO:0000256" key="10">
    <source>
        <dbReference type="ARBA" id="ARBA00022833"/>
    </source>
</evidence>
<evidence type="ECO:0000256" key="1">
    <source>
        <dbReference type="ARBA" id="ARBA00012552"/>
    </source>
</evidence>
<dbReference type="InterPro" id="IPR011709">
    <property type="entry name" value="DEAD-box_helicase_OB_fold"/>
</dbReference>
<dbReference type="PROSITE" id="PS00690">
    <property type="entry name" value="DEAH_ATP_HELICASE"/>
    <property type="match status" value="2"/>
</dbReference>
<dbReference type="SMART" id="SM00487">
    <property type="entry name" value="DEXDc"/>
    <property type="match status" value="2"/>
</dbReference>
<dbReference type="SMART" id="SM00647">
    <property type="entry name" value="IBR"/>
    <property type="match status" value="2"/>
</dbReference>
<dbReference type="CDD" id="cd20335">
    <property type="entry name" value="BRcat_RBR"/>
    <property type="match status" value="1"/>
</dbReference>
<evidence type="ECO:0000256" key="3">
    <source>
        <dbReference type="ARBA" id="ARBA00022723"/>
    </source>
</evidence>
<keyword evidence="7" id="KW-0833">Ubl conjugation pathway</keyword>
<feature type="domain" description="Helicase ATP-binding" evidence="15">
    <location>
        <begin position="502"/>
        <end position="643"/>
    </location>
</feature>
<keyword evidence="8" id="KW-0378">Hydrolase</keyword>
<keyword evidence="11" id="KW-0067">ATP-binding</keyword>
<dbReference type="InterPro" id="IPR011545">
    <property type="entry name" value="DEAD/DEAH_box_helicase_dom"/>
</dbReference>
<dbReference type="FunFam" id="1.20.120.1080:FF:000033">
    <property type="entry name" value="RBR-type E3 ubiquitin transferase"/>
    <property type="match status" value="1"/>
</dbReference>
<sequence length="2006" mass="224798">MTPVSEVLDDKLQERVKGLFVSHVESLLEGEVMQRMVKKREVLQNEAENLSARLRKPQKLGLLFGDLPGKAKGLRDEIGLITNRMEEFRSAMKWVLNYLQGNNSKDSVISGETEVFKFEDGLDLSRIHCIVMRECRRLEEGLPIYGFRLEIIRKVLSEQVMVLIGETGSGKSTQLVQFLADSGLGASGSIVCTQPRKIAAVSLAKRVGEETNGCYEGNSIICYPTYSHVQAFKSKVIFMTDHCLLQHYMNNKNLSGISCIIIDEAHERSLNTDLLLALLKELLCQRGDLRLIIMSATVDASKISDYFYGCGTFHVVGRSFPVEINYVPGEYGGTSGTLKSSSGNLAPYVFDVVKMVTEIHKSENEGAILAFLTSHMEVDWARENFQSPSVVSLALHGKLSHEEQCRVFQDYPGKRKVIFATNLAETSLTIPGVKYVIDSGMVKERWFDSSSGMNVLRVSWISQSSANQRAGRAGRTEPGKCYRLYSDCNGLDWRDCFREEHTVQFLADSGLGASGSIVCTQPRKIAAVSLAKRVGEETNLCYEGNSIICYPTYSHVQAFKSKVIFMTDHCLLQHYMNNKNLSGISCIVIDEAHERSLNTDLLLALLKELLCQRGDLRLIIMSATVDASKISDYFYGCGTFHVVGRSFPVEINYVPGEYGGTSGTLKSSPGNLAPYVFDVVKMVTEIHKSENEGAILAFLTSQMEVEWARENFQSPSVVSLALHGKLSHEEQCRVFQDYPGKRKVIFATNLAETSLTIPGVKYVIDSGMVKERWFDSSSGMNVLRVSWISQIYQEPEIRKVHLGIAVLRILALGIKNVQEFNFVDAPSAKAIDMAIRNLVQLGAIISKNDAFDLTEDGHCIVKLGIEPRLGKLVLDCCQHQLCREGVILAAVMANASSIFCRVGTSDDKLKADCIKVQFCHRGGDLFTLLSVYKEWECMPRGSQNKWCWENSVNAKSMRRCYDAVLELESCLKNELSITVPSFWLWNPDVVSEHDKWMKKAILSSLAENVAMYSGYDRLGYEVALTGEHFKLHPSCSLLAYGQKPSWVVFSEMLSTPNQYLVCVTAFDYDSLFSISPPPPFNILQLQSRKLQVRVITGFSSAVLKRFRGKSNNSLLRHVSRIQTTFMDERIGIEIDADKDEIHLFASSEDIERVLSLLTDALAYEKKLLRNECLEKCLHHGGQPGVTPPVALFGAGAEIKHLELEQRYLTVDVFHSKVNSFDDKELLIFFENFVSGVCGFHKFTLSGQDGEDNEKWGRITFFTPVAAQKAVELNGVEFCGSSLKVAPAWACVVGDHRMSSFPAVRAKVFWPRRHSKGFAIVKCERNDVDFIVSDCTNILIGGRLIYCEIDRKCMDSVVIRGIDRETSEPEILEILRMATDRKILDLFLVRGAAVDDPPCGSCEAALRKELAPFMPSNSPLSNFCYVKVFRPEPKDNFMKALITFDGRLHLEAAKALHHIEGKALAGCLSWQKIQCQQLFHSSLSCPAPVYVVIKRQLDSLFNSFKHRVSYNLERTEYGSYRVKISANATKAVAELRKPLEQLMKGKLVTHDSLTPTILQLLFSREGIMLMKSVQQETGTYIFFDRQNLNVRVFGSEDKVALAAKKLVQSLLTLREDKPLEICLRNRVLPHDLMKKVVEKFGPDIRGLKEKVPEAELTLDVKHHVICVRGSKEVKQAAEKVIYEFACSLNVNDLEEHPGGEASTCPICLCEVEDSYQLAACGHEFCQSCLVEQLESAIKSRDGFPLGCAREMCGEHILLMDLRSLLSCEKLEELFRASLGAFVASSGGKYKFCPSPDCPSVYRVAEPGATCWPFACGACYAETCTGCHLEYHPFISCERYKEFKEDPDSSLKEWCQGKEHVKSCPVCGYMIEKVDGCNHIECRCGKHICWVCLECFCNSDDCYVHLSFLAVLLNLGELGLLLSGLFSAVIWLLPFCIVSASSVHLLVPHHQILDESKMELHEMVSLLKNSLNKTMEDYANAQDGDDIYSMLINYYKEIVENKPKHVDY</sequence>
<dbReference type="Pfam" id="PF24641">
    <property type="entry name" value="KH_DEAH11_2nd"/>
    <property type="match status" value="1"/>
</dbReference>
<evidence type="ECO:0000259" key="17">
    <source>
        <dbReference type="PROSITE" id="PS51873"/>
    </source>
</evidence>
<dbReference type="InterPro" id="IPR014001">
    <property type="entry name" value="Helicase_ATP-bd"/>
</dbReference>
<dbReference type="GO" id="GO:0003724">
    <property type="term" value="F:RNA helicase activity"/>
    <property type="evidence" value="ECO:0007669"/>
    <property type="project" value="UniProtKB-EC"/>
</dbReference>
<dbReference type="EMBL" id="SDRB02001765">
    <property type="protein sequence ID" value="THG20712.1"/>
    <property type="molecule type" value="Genomic_DNA"/>
</dbReference>
<dbReference type="Pfam" id="PF24471">
    <property type="entry name" value="KH_DEAH11"/>
    <property type="match status" value="1"/>
</dbReference>
<dbReference type="PANTHER" id="PTHR18934">
    <property type="entry name" value="ATP-DEPENDENT RNA HELICASE"/>
    <property type="match status" value="1"/>
</dbReference>
<dbReference type="PANTHER" id="PTHR18934:SF81">
    <property type="entry name" value="ATP-DEPENDENT RNA HELICASE DEAH11, CHLOROPLASTIC-RELATED"/>
    <property type="match status" value="1"/>
</dbReference>
<feature type="domain" description="Helicase ATP-binding" evidence="15">
    <location>
        <begin position="152"/>
        <end position="316"/>
    </location>
</feature>
<dbReference type="GO" id="GO:0008270">
    <property type="term" value="F:zinc ion binding"/>
    <property type="evidence" value="ECO:0007669"/>
    <property type="project" value="UniProtKB-KW"/>
</dbReference>
<dbReference type="CDD" id="cd18791">
    <property type="entry name" value="SF2_C_RHA"/>
    <property type="match status" value="2"/>
</dbReference>
<dbReference type="GO" id="GO:0016740">
    <property type="term" value="F:transferase activity"/>
    <property type="evidence" value="ECO:0007669"/>
    <property type="project" value="UniProtKB-KW"/>
</dbReference>
<evidence type="ECO:0000259" key="16">
    <source>
        <dbReference type="PROSITE" id="PS51194"/>
    </source>
</evidence>